<dbReference type="GO" id="GO:0007165">
    <property type="term" value="P:signal transduction"/>
    <property type="evidence" value="ECO:0007669"/>
    <property type="project" value="InterPro"/>
</dbReference>
<dbReference type="InterPro" id="IPR047603">
    <property type="entry name" value="FxsC_N"/>
</dbReference>
<name>A0A1M7L3K5_9ACTN</name>
<evidence type="ECO:0000256" key="1">
    <source>
        <dbReference type="SAM" id="MobiDB-lite"/>
    </source>
</evidence>
<feature type="domain" description="TIR" evidence="2">
    <location>
        <begin position="78"/>
        <end position="158"/>
    </location>
</feature>
<reference evidence="3 4" key="1">
    <citation type="submission" date="2016-11" db="EMBL/GenBank/DDBJ databases">
        <authorList>
            <person name="Jaros S."/>
            <person name="Januszkiewicz K."/>
            <person name="Wedrychowicz H."/>
        </authorList>
    </citation>
    <scope>NUCLEOTIDE SEQUENCE [LARGE SCALE GENOMIC DNA]</scope>
    <source>
        <strain evidence="3 4">DSM 46144</strain>
    </source>
</reference>
<proteinExistence type="predicted"/>
<feature type="region of interest" description="Disordered" evidence="1">
    <location>
        <begin position="1"/>
        <end position="22"/>
    </location>
</feature>
<keyword evidence="4" id="KW-1185">Reference proteome</keyword>
<dbReference type="EMBL" id="FRCS01000001">
    <property type="protein sequence ID" value="SHM71872.1"/>
    <property type="molecule type" value="Genomic_DNA"/>
</dbReference>
<dbReference type="SUPFAM" id="SSF52200">
    <property type="entry name" value="Toll/Interleukin receptor TIR domain"/>
    <property type="match status" value="1"/>
</dbReference>
<accession>A0A1M7L3K5</accession>
<dbReference type="OrthoDB" id="9150238at2"/>
<dbReference type="Pfam" id="PF13676">
    <property type="entry name" value="TIR_2"/>
    <property type="match status" value="1"/>
</dbReference>
<dbReference type="STRING" id="134849.SAMN05443668_1011328"/>
<dbReference type="RefSeq" id="WP_073252413.1">
    <property type="nucleotide sequence ID" value="NZ_FRCS01000001.1"/>
</dbReference>
<organism evidence="3 4">
    <name type="scientific">Cryptosporangium aurantiacum</name>
    <dbReference type="NCBI Taxonomy" id="134849"/>
    <lineage>
        <taxon>Bacteria</taxon>
        <taxon>Bacillati</taxon>
        <taxon>Actinomycetota</taxon>
        <taxon>Actinomycetes</taxon>
        <taxon>Cryptosporangiales</taxon>
        <taxon>Cryptosporangiaceae</taxon>
        <taxon>Cryptosporangium</taxon>
    </lineage>
</organism>
<evidence type="ECO:0000313" key="3">
    <source>
        <dbReference type="EMBL" id="SHM71872.1"/>
    </source>
</evidence>
<dbReference type="InterPro" id="IPR035897">
    <property type="entry name" value="Toll_tir_struct_dom_sf"/>
</dbReference>
<dbReference type="Gene3D" id="3.40.50.10140">
    <property type="entry name" value="Toll/interleukin-1 receptor homology (TIR) domain"/>
    <property type="match status" value="1"/>
</dbReference>
<dbReference type="AlphaFoldDB" id="A0A1M7L3K5"/>
<dbReference type="Proteomes" id="UP000184440">
    <property type="component" value="Unassembled WGS sequence"/>
</dbReference>
<evidence type="ECO:0000259" key="2">
    <source>
        <dbReference type="Pfam" id="PF13676"/>
    </source>
</evidence>
<protein>
    <submittedName>
        <fullName evidence="3">TIR domain-containing protein</fullName>
    </submittedName>
</protein>
<sequence length="236" mass="26049">MSPRRWRLGRPQPTTPAQTFVGSAPPETGPAFFLSYARTPQSAGVLADPDSGVKQLYADLSNRVRQLLPLGAAQEAGFMDARMEAGDLWHDELFHNLGAARAFVALLSPPYLQRSVWCPMEWDYFARRVVQHQIDTTRSARATAIIPVLWTPIGDAEPPIVAAVQRFIPPPVVTPERIQLYEQEGLLGMLDVDPVAYRAVVWSLARQIQKTLATVSVGPVTDTSTDNLRRSFTDGA</sequence>
<evidence type="ECO:0000313" key="4">
    <source>
        <dbReference type="Proteomes" id="UP000184440"/>
    </source>
</evidence>
<dbReference type="InterPro" id="IPR000157">
    <property type="entry name" value="TIR_dom"/>
</dbReference>
<gene>
    <name evidence="3" type="ORF">SAMN05443668_1011328</name>
</gene>
<dbReference type="NCBIfam" id="NF040588">
    <property type="entry name" value="FxsC_Nterm"/>
    <property type="match status" value="1"/>
</dbReference>